<dbReference type="EMBL" id="CP040818">
    <property type="protein sequence ID" value="QDL90411.1"/>
    <property type="molecule type" value="Genomic_DNA"/>
</dbReference>
<evidence type="ECO:0000256" key="1">
    <source>
        <dbReference type="ARBA" id="ARBA00022553"/>
    </source>
</evidence>
<dbReference type="InterPro" id="IPR001789">
    <property type="entry name" value="Sig_transdc_resp-reg_receiver"/>
</dbReference>
<dbReference type="PANTHER" id="PTHR44591:SF25">
    <property type="entry name" value="CHEMOTAXIS TWO-COMPONENT RESPONSE REGULATOR"/>
    <property type="match status" value="1"/>
</dbReference>
<sequence length="122" mass="12858">MPPLRAIACIDDDSSVLEAMGYFLRSAGYSAFAFASAEDFLNFSDISALYCLITDVKLGGISGMQLLRQLAASGLAVPAIVITAFDDEALRAQSVAAGAIGFLRKPVHEGELLGLLQTCGER</sequence>
<dbReference type="GO" id="GO:0000160">
    <property type="term" value="P:phosphorelay signal transduction system"/>
    <property type="evidence" value="ECO:0007669"/>
    <property type="project" value="InterPro"/>
</dbReference>
<dbReference type="InterPro" id="IPR011006">
    <property type="entry name" value="CheY-like_superfamily"/>
</dbReference>
<evidence type="ECO:0000313" key="5">
    <source>
        <dbReference type="Proteomes" id="UP000305888"/>
    </source>
</evidence>
<dbReference type="RefSeq" id="WP_143972231.1">
    <property type="nucleotide sequence ID" value="NZ_CP040818.1"/>
</dbReference>
<reference evidence="4 5" key="1">
    <citation type="submission" date="2019-06" db="EMBL/GenBank/DDBJ databases">
        <title>Genome sequence of Rhodobacteraceae bacterium D4M1.</title>
        <authorList>
            <person name="Cao J."/>
        </authorList>
    </citation>
    <scope>NUCLEOTIDE SEQUENCE [LARGE SCALE GENOMIC DNA]</scope>
    <source>
        <strain evidence="4 5">D4M1</strain>
    </source>
</reference>
<dbReference type="SUPFAM" id="SSF52172">
    <property type="entry name" value="CheY-like"/>
    <property type="match status" value="1"/>
</dbReference>
<protein>
    <submittedName>
        <fullName evidence="4">Response regulator</fullName>
    </submittedName>
</protein>
<feature type="modified residue" description="4-aspartylphosphate" evidence="2">
    <location>
        <position position="55"/>
    </location>
</feature>
<dbReference type="KEGG" id="ppru:FDP22_00540"/>
<gene>
    <name evidence="4" type="ORF">FDP22_00540</name>
</gene>
<keyword evidence="5" id="KW-1185">Reference proteome</keyword>
<organism evidence="4 5">
    <name type="scientific">Paroceanicella profunda</name>
    <dbReference type="NCBI Taxonomy" id="2579971"/>
    <lineage>
        <taxon>Bacteria</taxon>
        <taxon>Pseudomonadati</taxon>
        <taxon>Pseudomonadota</taxon>
        <taxon>Alphaproteobacteria</taxon>
        <taxon>Rhodobacterales</taxon>
        <taxon>Paracoccaceae</taxon>
        <taxon>Paroceanicella</taxon>
    </lineage>
</organism>
<dbReference type="Proteomes" id="UP000305888">
    <property type="component" value="Chromosome"/>
</dbReference>
<evidence type="ECO:0000313" key="4">
    <source>
        <dbReference type="EMBL" id="QDL90411.1"/>
    </source>
</evidence>
<evidence type="ECO:0000256" key="2">
    <source>
        <dbReference type="PROSITE-ProRule" id="PRU00169"/>
    </source>
</evidence>
<accession>A0A5B8FFV0</accession>
<keyword evidence="1 2" id="KW-0597">Phosphoprotein</keyword>
<dbReference type="Pfam" id="PF00072">
    <property type="entry name" value="Response_reg"/>
    <property type="match status" value="1"/>
</dbReference>
<dbReference type="PROSITE" id="PS50110">
    <property type="entry name" value="RESPONSE_REGULATORY"/>
    <property type="match status" value="1"/>
</dbReference>
<evidence type="ECO:0000259" key="3">
    <source>
        <dbReference type="PROSITE" id="PS50110"/>
    </source>
</evidence>
<dbReference type="OrthoDB" id="9814495at2"/>
<name>A0A5B8FFV0_9RHOB</name>
<dbReference type="AlphaFoldDB" id="A0A5B8FFV0"/>
<dbReference type="Gene3D" id="3.40.50.2300">
    <property type="match status" value="1"/>
</dbReference>
<dbReference type="PANTHER" id="PTHR44591">
    <property type="entry name" value="STRESS RESPONSE REGULATOR PROTEIN 1"/>
    <property type="match status" value="1"/>
</dbReference>
<feature type="domain" description="Response regulatory" evidence="3">
    <location>
        <begin position="6"/>
        <end position="120"/>
    </location>
</feature>
<dbReference type="InterPro" id="IPR050595">
    <property type="entry name" value="Bact_response_regulator"/>
</dbReference>
<proteinExistence type="predicted"/>
<dbReference type="SMART" id="SM00448">
    <property type="entry name" value="REC"/>
    <property type="match status" value="1"/>
</dbReference>